<accession>A8ZXA9</accession>
<dbReference type="RefSeq" id="WP_012176099.1">
    <property type="nucleotide sequence ID" value="NC_009943.1"/>
</dbReference>
<gene>
    <name evidence="2" type="ordered locus">Dole_2685</name>
</gene>
<dbReference type="InterPro" id="IPR005230">
    <property type="entry name" value="TraB_bac"/>
</dbReference>
<dbReference type="OrthoDB" id="9809330at2"/>
<protein>
    <submittedName>
        <fullName evidence="2">TraB family protein</fullName>
    </submittedName>
</protein>
<keyword evidence="3" id="KW-1185">Reference proteome</keyword>
<keyword evidence="1" id="KW-1133">Transmembrane helix</keyword>
<dbReference type="InterPro" id="IPR002816">
    <property type="entry name" value="TraB/PrgY/GumN_fam"/>
</dbReference>
<dbReference type="HOGENOM" id="CLU_032780_1_0_7"/>
<dbReference type="eggNOG" id="COG1916">
    <property type="taxonomic scope" value="Bacteria"/>
</dbReference>
<feature type="transmembrane region" description="Helical" evidence="1">
    <location>
        <begin position="276"/>
        <end position="296"/>
    </location>
</feature>
<dbReference type="AlphaFoldDB" id="A8ZXA9"/>
<evidence type="ECO:0000313" key="3">
    <source>
        <dbReference type="Proteomes" id="UP000008561"/>
    </source>
</evidence>
<evidence type="ECO:0000256" key="1">
    <source>
        <dbReference type="SAM" id="Phobius"/>
    </source>
</evidence>
<dbReference type="EMBL" id="CP000859">
    <property type="protein sequence ID" value="ABW68488.1"/>
    <property type="molecule type" value="Genomic_DNA"/>
</dbReference>
<dbReference type="CDD" id="cd14726">
    <property type="entry name" value="TraB_PrgY-like"/>
    <property type="match status" value="1"/>
</dbReference>
<dbReference type="STRING" id="96561.Dole_2685"/>
<feature type="transmembrane region" description="Helical" evidence="1">
    <location>
        <begin position="302"/>
        <end position="324"/>
    </location>
</feature>
<sequence>MTSDDNIHHLHAGDKEILLVGTAHVSRQSAEQVTQVIEAEQPDTVCVELCRPRFEAVRNREHWRQMDILKVVRDKKAFMLLANLLLAAFQKKIAEKFGIAPGQDMISAIETAEKIGAKIHLADREIRATLARAWRSMGLWGKSKLLFQLVGSLAGADEISEEEIEKLKQEDMLHMVLAELEASHPMLRKIIIDERDQYLAHSIYNAPGKKIVAVVGAGHVAGIKRYWNTAIDIQALETVPPPGISGKVIKWGIPALIIAVFVLGFALGGRDTGMHLLGLWILANSTLAGLGALAAWGHPLTILAAAVSAPITSVNPAIGAGWVAGLVEALVRRPTVGDLEDLSSDITSFGGFWRNRVTRVLLVVVLVNLGSTLGTFGALPLMARLFH</sequence>
<evidence type="ECO:0000313" key="2">
    <source>
        <dbReference type="EMBL" id="ABW68488.1"/>
    </source>
</evidence>
<name>A8ZXA9_DESOH</name>
<keyword evidence="1" id="KW-0812">Transmembrane</keyword>
<keyword evidence="1" id="KW-0472">Membrane</keyword>
<dbReference type="KEGG" id="dol:Dole_2685"/>
<dbReference type="InterPro" id="IPR046345">
    <property type="entry name" value="TraB_PrgY-like"/>
</dbReference>
<dbReference type="Pfam" id="PF01963">
    <property type="entry name" value="TraB_PrgY_gumN"/>
    <property type="match status" value="1"/>
</dbReference>
<reference evidence="2 3" key="1">
    <citation type="submission" date="2007-10" db="EMBL/GenBank/DDBJ databases">
        <title>Complete sequence of Desulfococcus oleovorans Hxd3.</title>
        <authorList>
            <consortium name="US DOE Joint Genome Institute"/>
            <person name="Copeland A."/>
            <person name="Lucas S."/>
            <person name="Lapidus A."/>
            <person name="Barry K."/>
            <person name="Glavina del Rio T."/>
            <person name="Dalin E."/>
            <person name="Tice H."/>
            <person name="Pitluck S."/>
            <person name="Kiss H."/>
            <person name="Brettin T."/>
            <person name="Bruce D."/>
            <person name="Detter J.C."/>
            <person name="Han C."/>
            <person name="Schmutz J."/>
            <person name="Larimer F."/>
            <person name="Land M."/>
            <person name="Hauser L."/>
            <person name="Kyrpides N."/>
            <person name="Kim E."/>
            <person name="Wawrik B."/>
            <person name="Richardson P."/>
        </authorList>
    </citation>
    <scope>NUCLEOTIDE SEQUENCE [LARGE SCALE GENOMIC DNA]</scope>
    <source>
        <strain evidence="3">DSM 6200 / JCM 39069 / Hxd3</strain>
    </source>
</reference>
<organism evidence="2 3">
    <name type="scientific">Desulfosudis oleivorans (strain DSM 6200 / JCM 39069 / Hxd3)</name>
    <name type="common">Desulfococcus oleovorans</name>
    <dbReference type="NCBI Taxonomy" id="96561"/>
    <lineage>
        <taxon>Bacteria</taxon>
        <taxon>Pseudomonadati</taxon>
        <taxon>Thermodesulfobacteriota</taxon>
        <taxon>Desulfobacteria</taxon>
        <taxon>Desulfobacterales</taxon>
        <taxon>Desulfosudaceae</taxon>
        <taxon>Desulfosudis</taxon>
    </lineage>
</organism>
<feature type="transmembrane region" description="Helical" evidence="1">
    <location>
        <begin position="251"/>
        <end position="269"/>
    </location>
</feature>
<proteinExistence type="predicted"/>
<feature type="transmembrane region" description="Helical" evidence="1">
    <location>
        <begin position="360"/>
        <end position="383"/>
    </location>
</feature>
<dbReference type="NCBIfam" id="TIGR00261">
    <property type="entry name" value="traB"/>
    <property type="match status" value="1"/>
</dbReference>
<dbReference type="Proteomes" id="UP000008561">
    <property type="component" value="Chromosome"/>
</dbReference>
<dbReference type="PANTHER" id="PTHR21530:SF7">
    <property type="entry name" value="TRAB DOMAIN-CONTAINING PROTEIN"/>
    <property type="match status" value="1"/>
</dbReference>
<dbReference type="PANTHER" id="PTHR21530">
    <property type="entry name" value="PHEROMONE SHUTDOWN PROTEIN"/>
    <property type="match status" value="1"/>
</dbReference>